<evidence type="ECO:0000313" key="1">
    <source>
        <dbReference type="EMBL" id="CAB4124087.1"/>
    </source>
</evidence>
<proteinExistence type="predicted"/>
<reference evidence="1" key="1">
    <citation type="submission" date="2020-04" db="EMBL/GenBank/DDBJ databases">
        <authorList>
            <person name="Chiriac C."/>
            <person name="Salcher M."/>
            <person name="Ghai R."/>
            <person name="Kavagutti S V."/>
        </authorList>
    </citation>
    <scope>NUCLEOTIDE SEQUENCE</scope>
</reference>
<dbReference type="EMBL" id="LR797816">
    <property type="protein sequence ID" value="CAB4240737.1"/>
    <property type="molecule type" value="Genomic_DNA"/>
</dbReference>
<accession>A0A6J5KT87</accession>
<organism evidence="1">
    <name type="scientific">uncultured Caudovirales phage</name>
    <dbReference type="NCBI Taxonomy" id="2100421"/>
    <lineage>
        <taxon>Viruses</taxon>
        <taxon>Duplodnaviria</taxon>
        <taxon>Heunggongvirae</taxon>
        <taxon>Uroviricota</taxon>
        <taxon>Caudoviricetes</taxon>
        <taxon>Peduoviridae</taxon>
        <taxon>Maltschvirus</taxon>
        <taxon>Maltschvirus maltsch</taxon>
    </lineage>
</organism>
<dbReference type="EMBL" id="LR796177">
    <property type="protein sequence ID" value="CAB4124087.1"/>
    <property type="molecule type" value="Genomic_DNA"/>
</dbReference>
<sequence length="114" mass="13314">MTPDELDKYTYKESERLFKYICKQPNMVRQIADYMEKDSDYLGYSTSFDAIKFLFYSRPSVPSLLDLVSKATNMPILMQNGNIKLLTLDGEVGIKFTREQLLKQMTKIKDRRPG</sequence>
<evidence type="ECO:0000313" key="2">
    <source>
        <dbReference type="EMBL" id="CAB4240737.1"/>
    </source>
</evidence>
<protein>
    <submittedName>
        <fullName evidence="1">Uncharacterized protein</fullName>
    </submittedName>
</protein>
<name>A0A6J5KT87_9CAUD</name>
<gene>
    <name evidence="2" type="ORF">UFOVP34_8</name>
    <name evidence="1" type="ORF">UFOVP51_12</name>
</gene>